<protein>
    <submittedName>
        <fullName evidence="4">N-acetylmuramoyl-L-alanine amidase</fullName>
    </submittedName>
</protein>
<dbReference type="SMART" id="SM00701">
    <property type="entry name" value="PGRP"/>
    <property type="match status" value="1"/>
</dbReference>
<feature type="domain" description="N-acetylmuramoyl-L-alanine amidase" evidence="2">
    <location>
        <begin position="2"/>
        <end position="130"/>
    </location>
</feature>
<keyword evidence="5" id="KW-1185">Reference proteome</keyword>
<feature type="domain" description="Peptidoglycan recognition protein family" evidence="3">
    <location>
        <begin position="1"/>
        <end position="122"/>
    </location>
</feature>
<proteinExistence type="inferred from homology"/>
<dbReference type="GO" id="GO:0008270">
    <property type="term" value="F:zinc ion binding"/>
    <property type="evidence" value="ECO:0007669"/>
    <property type="project" value="InterPro"/>
</dbReference>
<evidence type="ECO:0000313" key="4">
    <source>
        <dbReference type="EMBL" id="MQP10395.1"/>
    </source>
</evidence>
<comment type="caution">
    <text evidence="4">The sequence shown here is derived from an EMBL/GenBank/DDBJ whole genome shotgun (WGS) entry which is preliminary data.</text>
</comment>
<gene>
    <name evidence="4" type="ORF">F7D20_00080</name>
</gene>
<dbReference type="SUPFAM" id="SSF55846">
    <property type="entry name" value="N-acetylmuramoyl-L-alanine amidase-like"/>
    <property type="match status" value="1"/>
</dbReference>
<accession>A0A6A7W7H4</accession>
<organism evidence="4 5">
    <name type="scientific">Segatella copri</name>
    <dbReference type="NCBI Taxonomy" id="165179"/>
    <lineage>
        <taxon>Bacteria</taxon>
        <taxon>Pseudomonadati</taxon>
        <taxon>Bacteroidota</taxon>
        <taxon>Bacteroidia</taxon>
        <taxon>Bacteroidales</taxon>
        <taxon>Prevotellaceae</taxon>
        <taxon>Segatella</taxon>
    </lineage>
</organism>
<dbReference type="CDD" id="cd06583">
    <property type="entry name" value="PGRP"/>
    <property type="match status" value="1"/>
</dbReference>
<reference evidence="4 5" key="1">
    <citation type="submission" date="2019-09" db="EMBL/GenBank/DDBJ databases">
        <title>Distinct polysaccharide growth profiles of human intestinal Prevotella copri isolates.</title>
        <authorList>
            <person name="Fehlner-Peach H."/>
            <person name="Magnabosco C."/>
            <person name="Raghavan V."/>
            <person name="Scher J.U."/>
            <person name="Tett A."/>
            <person name="Cox L.M."/>
            <person name="Gottsegen C."/>
            <person name="Watters A."/>
            <person name="Wiltshire- Gordon J.D."/>
            <person name="Segata N."/>
            <person name="Bonneau R."/>
            <person name="Littman D.R."/>
        </authorList>
    </citation>
    <scope>NUCLEOTIDE SEQUENCE [LARGE SCALE GENOMIC DNA]</scope>
    <source>
        <strain evidence="5">iAQ1173</strain>
    </source>
</reference>
<name>A0A6A7W7H4_9BACT</name>
<evidence type="ECO:0000259" key="3">
    <source>
        <dbReference type="SMART" id="SM00701"/>
    </source>
</evidence>
<dbReference type="EMBL" id="VZAD01000003">
    <property type="protein sequence ID" value="MQP10395.1"/>
    <property type="molecule type" value="Genomic_DNA"/>
</dbReference>
<sequence length="144" mass="16417">MKNHRNISLLVLHCSATRVTQRFTIEQLEACHKARGYSSVGYHYYITRDGTLYPCRPENEVGAHALHFNKNSIGICYEGGLDAKGRPADTRTEAQKITMEELLRSLCVDFPDAEILGHCDLPGVRKACPCFDTRKWLKEIHFHI</sequence>
<dbReference type="Gene3D" id="3.40.80.10">
    <property type="entry name" value="Peptidoglycan recognition protein-like"/>
    <property type="match status" value="1"/>
</dbReference>
<dbReference type="RefSeq" id="WP_158462282.1">
    <property type="nucleotide sequence ID" value="NZ_VZAD01000003.1"/>
</dbReference>
<dbReference type="AlphaFoldDB" id="A0A6A7W7H4"/>
<dbReference type="InterPro" id="IPR002502">
    <property type="entry name" value="Amidase_domain"/>
</dbReference>
<dbReference type="PANTHER" id="PTHR11022">
    <property type="entry name" value="PEPTIDOGLYCAN RECOGNITION PROTEIN"/>
    <property type="match status" value="1"/>
</dbReference>
<dbReference type="InterPro" id="IPR006619">
    <property type="entry name" value="PGRP_domain_met/bac"/>
</dbReference>
<dbReference type="InterPro" id="IPR036505">
    <property type="entry name" value="Amidase/PGRP_sf"/>
</dbReference>
<dbReference type="Pfam" id="PF01510">
    <property type="entry name" value="Amidase_2"/>
    <property type="match status" value="1"/>
</dbReference>
<dbReference type="Proteomes" id="UP000384372">
    <property type="component" value="Unassembled WGS sequence"/>
</dbReference>
<evidence type="ECO:0000256" key="1">
    <source>
        <dbReference type="ARBA" id="ARBA00007553"/>
    </source>
</evidence>
<evidence type="ECO:0000313" key="5">
    <source>
        <dbReference type="Proteomes" id="UP000384372"/>
    </source>
</evidence>
<dbReference type="GO" id="GO:0009253">
    <property type="term" value="P:peptidoglycan catabolic process"/>
    <property type="evidence" value="ECO:0007669"/>
    <property type="project" value="InterPro"/>
</dbReference>
<dbReference type="OrthoDB" id="1037861at2"/>
<dbReference type="SMART" id="SM00644">
    <property type="entry name" value="Ami_2"/>
    <property type="match status" value="1"/>
</dbReference>
<evidence type="ECO:0000259" key="2">
    <source>
        <dbReference type="SMART" id="SM00644"/>
    </source>
</evidence>
<dbReference type="InterPro" id="IPR015510">
    <property type="entry name" value="PGRP"/>
</dbReference>
<comment type="similarity">
    <text evidence="1">Belongs to the N-acetylmuramoyl-L-alanine amidase 2 family.</text>
</comment>
<dbReference type="PANTHER" id="PTHR11022:SF41">
    <property type="entry name" value="PEPTIDOGLYCAN-RECOGNITION PROTEIN LC-RELATED"/>
    <property type="match status" value="1"/>
</dbReference>
<dbReference type="GO" id="GO:0008745">
    <property type="term" value="F:N-acetylmuramoyl-L-alanine amidase activity"/>
    <property type="evidence" value="ECO:0007669"/>
    <property type="project" value="InterPro"/>
</dbReference>